<accession>A0A9W5ITS9</accession>
<comment type="caution">
    <text evidence="2">The sequence shown here is derived from an EMBL/GenBank/DDBJ whole genome shotgun (WGS) entry which is preliminary data.</text>
</comment>
<feature type="transmembrane region" description="Helical" evidence="1">
    <location>
        <begin position="38"/>
        <end position="56"/>
    </location>
</feature>
<keyword evidence="1" id="KW-1133">Transmembrane helix</keyword>
<dbReference type="EMBL" id="ACEO02000001">
    <property type="protein sequence ID" value="EFC53500.1"/>
    <property type="molecule type" value="Genomic_DNA"/>
</dbReference>
<protein>
    <recommendedName>
        <fullName evidence="4">DUF2628 domain-containing protein</fullName>
    </recommendedName>
</protein>
<keyword evidence="1" id="KW-0812">Transmembrane</keyword>
<reference evidence="2 3" key="1">
    <citation type="submission" date="2010-01" db="EMBL/GenBank/DDBJ databases">
        <authorList>
            <person name="Weinstock G."/>
            <person name="Sodergren E."/>
            <person name="Clifton S."/>
            <person name="Fulton L."/>
            <person name="Fulton B."/>
            <person name="Courtney L."/>
            <person name="Fronick C."/>
            <person name="Harrison M."/>
            <person name="Strong C."/>
            <person name="Farmer C."/>
            <person name="Delahaunty K."/>
            <person name="Markovic C."/>
            <person name="Hall O."/>
            <person name="Minx P."/>
            <person name="Tomlinson C."/>
            <person name="Mitreva M."/>
            <person name="Nelson J."/>
            <person name="Hou S."/>
            <person name="Wollam A."/>
            <person name="Pepin K.H."/>
            <person name="Johnson M."/>
            <person name="Bhonagiri V."/>
            <person name="Nash W.E."/>
            <person name="Warren W."/>
            <person name="Chinwalla A."/>
            <person name="Mardis E.R."/>
            <person name="Wilson R.K."/>
        </authorList>
    </citation>
    <scope>NUCLEOTIDE SEQUENCE [LARGE SCALE GENOMIC DNA]</scope>
    <source>
        <strain evidence="2 3">NJ9703</strain>
    </source>
</reference>
<dbReference type="AlphaFoldDB" id="A0A9W5ITS9"/>
<sequence>MKTYKIFKNPTGQYEAVKQGWSWPAFFFGGIWACVKKIWGLGIGIFVVFIILNLIAGDNQAMGSLVSALGFGVGIVLGLQGNKLREGNLRKRGYQEAPKVIQASNPEAAVAQYISEYEK</sequence>
<keyword evidence="1" id="KW-0472">Membrane</keyword>
<proteinExistence type="predicted"/>
<dbReference type="RefSeq" id="WP_004519228.1">
    <property type="nucleotide sequence ID" value="NZ_ACEO02000001.1"/>
</dbReference>
<gene>
    <name evidence="2" type="ORF">NEISUBOT_03504</name>
</gene>
<evidence type="ECO:0000256" key="1">
    <source>
        <dbReference type="SAM" id="Phobius"/>
    </source>
</evidence>
<feature type="transmembrane region" description="Helical" evidence="1">
    <location>
        <begin position="62"/>
        <end position="82"/>
    </location>
</feature>
<evidence type="ECO:0000313" key="3">
    <source>
        <dbReference type="Proteomes" id="UP000004621"/>
    </source>
</evidence>
<dbReference type="Proteomes" id="UP000004621">
    <property type="component" value="Unassembled WGS sequence"/>
</dbReference>
<name>A0A9W5ITS9_NEISU</name>
<dbReference type="InterPro" id="IPR024399">
    <property type="entry name" value="DUF2628"/>
</dbReference>
<evidence type="ECO:0000313" key="2">
    <source>
        <dbReference type="EMBL" id="EFC53500.1"/>
    </source>
</evidence>
<evidence type="ECO:0008006" key="4">
    <source>
        <dbReference type="Google" id="ProtNLM"/>
    </source>
</evidence>
<dbReference type="Pfam" id="PF10947">
    <property type="entry name" value="DUF2628"/>
    <property type="match status" value="1"/>
</dbReference>
<organism evidence="2 3">
    <name type="scientific">Neisseria subflava NJ9703</name>
    <dbReference type="NCBI Taxonomy" id="546268"/>
    <lineage>
        <taxon>Bacteria</taxon>
        <taxon>Pseudomonadati</taxon>
        <taxon>Pseudomonadota</taxon>
        <taxon>Betaproteobacteria</taxon>
        <taxon>Neisseriales</taxon>
        <taxon>Neisseriaceae</taxon>
        <taxon>Neisseria</taxon>
    </lineage>
</organism>